<feature type="region of interest" description="Disordered" evidence="3">
    <location>
        <begin position="1"/>
        <end position="39"/>
    </location>
</feature>
<keyword evidence="6" id="KW-1185">Reference proteome</keyword>
<evidence type="ECO:0000256" key="1">
    <source>
        <dbReference type="PROSITE-ProRule" id="PRU00175"/>
    </source>
</evidence>
<keyword evidence="2" id="KW-0175">Coiled coil</keyword>
<protein>
    <recommendedName>
        <fullName evidence="4">RING-type domain-containing protein</fullName>
    </recommendedName>
</protein>
<dbReference type="InterPro" id="IPR046527">
    <property type="entry name" value="PIR2-like_helical"/>
</dbReference>
<dbReference type="InterPro" id="IPR046934">
    <property type="entry name" value="PIR2-like"/>
</dbReference>
<comment type="caution">
    <text evidence="5">The sequence shown here is derived from an EMBL/GenBank/DDBJ whole genome shotgun (WGS) entry which is preliminary data.</text>
</comment>
<evidence type="ECO:0000313" key="5">
    <source>
        <dbReference type="EMBL" id="KAK3228598.1"/>
    </source>
</evidence>
<sequence>MAGGSRNRTKSKGKRKQNSKQTNNVQSHHNSKSDGLTDEEKLEKQLLTSLGGMYDEACSWVVSHGYEHDEALKAILTNGHAFGNSDVVTNIVHNSLFYLRTGMVFDNGTYRQGHQVFDDLPMLAKTSLSVIVNMICQARPDLTKLQVMWCLLRSKFEFISAGSVHLELDTNESGRGSSVKDSGGDCKREPLSFDKNESGKGSLLKDSCGDCERESKSMERFDFTPSLAYQLEMNVAEYAAAYRADMKVSQEPLPQTLDNPRPTTSDDGFELDEYSIPGDGPVDPKTATISCLIEEIKELKLEVMEQKEWANRKVIQATETLTSNLREIKLLRMERVKSQLAKDRKLEKEAKTMKLIMDMEDELRKTTCEADHVDAQTKVLETEHAQMSAEIQAFKLSASESDRLCLEAEKKERKILKKITALEKHNKKLREEIAEEENESLQSQQQLTYLKKAQEDIEVRWRQELQAKDLNITQMQYELRLKEGDEIQFKRKQEAICKKMEVECQLYEDDVQRVEQDLSLEAVGHLPADLISELEPERSQTYSRLCLICMEKEASVVFLPCAHQALCARCNQNQCRNVGYRCSCCQTLISQTIKAIYIDDV</sequence>
<evidence type="ECO:0000256" key="3">
    <source>
        <dbReference type="SAM" id="MobiDB-lite"/>
    </source>
</evidence>
<dbReference type="PROSITE" id="PS50089">
    <property type="entry name" value="ZF_RING_2"/>
    <property type="match status" value="1"/>
</dbReference>
<keyword evidence="1" id="KW-0479">Metal-binding</keyword>
<proteinExistence type="predicted"/>
<dbReference type="InterPro" id="IPR013083">
    <property type="entry name" value="Znf_RING/FYVE/PHD"/>
</dbReference>
<feature type="compositionally biased region" description="Basic and acidic residues" evidence="3">
    <location>
        <begin position="182"/>
        <end position="198"/>
    </location>
</feature>
<organism evidence="5 6">
    <name type="scientific">Dipteronia sinensis</name>
    <dbReference type="NCBI Taxonomy" id="43782"/>
    <lineage>
        <taxon>Eukaryota</taxon>
        <taxon>Viridiplantae</taxon>
        <taxon>Streptophyta</taxon>
        <taxon>Embryophyta</taxon>
        <taxon>Tracheophyta</taxon>
        <taxon>Spermatophyta</taxon>
        <taxon>Magnoliopsida</taxon>
        <taxon>eudicotyledons</taxon>
        <taxon>Gunneridae</taxon>
        <taxon>Pentapetalae</taxon>
        <taxon>rosids</taxon>
        <taxon>malvids</taxon>
        <taxon>Sapindales</taxon>
        <taxon>Sapindaceae</taxon>
        <taxon>Hippocastanoideae</taxon>
        <taxon>Acereae</taxon>
        <taxon>Dipteronia</taxon>
    </lineage>
</organism>
<evidence type="ECO:0000259" key="4">
    <source>
        <dbReference type="PROSITE" id="PS50089"/>
    </source>
</evidence>
<dbReference type="AlphaFoldDB" id="A0AAE0B245"/>
<dbReference type="InterPro" id="IPR001841">
    <property type="entry name" value="Znf_RING"/>
</dbReference>
<dbReference type="PANTHER" id="PTHR46405">
    <property type="entry name" value="OS05G0141500 PROTEIN"/>
    <property type="match status" value="1"/>
</dbReference>
<gene>
    <name evidence="5" type="ORF">Dsin_000479</name>
</gene>
<feature type="compositionally biased region" description="Polar residues" evidence="3">
    <location>
        <begin position="19"/>
        <end position="28"/>
    </location>
</feature>
<dbReference type="PANTHER" id="PTHR46405:SF3">
    <property type="entry name" value="RING_U-BOX SUPERFAMILY PROTEIN"/>
    <property type="match status" value="1"/>
</dbReference>
<feature type="domain" description="RING-type" evidence="4">
    <location>
        <begin position="546"/>
        <end position="586"/>
    </location>
</feature>
<feature type="compositionally biased region" description="Basic residues" evidence="3">
    <location>
        <begin position="7"/>
        <end position="18"/>
    </location>
</feature>
<accession>A0AAE0B245</accession>
<keyword evidence="1" id="KW-0863">Zinc-finger</keyword>
<dbReference type="Proteomes" id="UP001281410">
    <property type="component" value="Unassembled WGS sequence"/>
</dbReference>
<dbReference type="Gene3D" id="3.30.40.10">
    <property type="entry name" value="Zinc/RING finger domain, C3HC4 (zinc finger)"/>
    <property type="match status" value="1"/>
</dbReference>
<dbReference type="Pfam" id="PF20235">
    <property type="entry name" value="PIR2-like_helical"/>
    <property type="match status" value="1"/>
</dbReference>
<feature type="region of interest" description="Disordered" evidence="3">
    <location>
        <begin position="171"/>
        <end position="206"/>
    </location>
</feature>
<feature type="coiled-coil region" evidence="2">
    <location>
        <begin position="412"/>
        <end position="446"/>
    </location>
</feature>
<dbReference type="GO" id="GO:0008270">
    <property type="term" value="F:zinc ion binding"/>
    <property type="evidence" value="ECO:0007669"/>
    <property type="project" value="UniProtKB-KW"/>
</dbReference>
<keyword evidence="1" id="KW-0862">Zinc</keyword>
<evidence type="ECO:0000313" key="6">
    <source>
        <dbReference type="Proteomes" id="UP001281410"/>
    </source>
</evidence>
<dbReference type="Pfam" id="PF13920">
    <property type="entry name" value="zf-C3HC4_3"/>
    <property type="match status" value="1"/>
</dbReference>
<evidence type="ECO:0000256" key="2">
    <source>
        <dbReference type="SAM" id="Coils"/>
    </source>
</evidence>
<feature type="compositionally biased region" description="Polar residues" evidence="3">
    <location>
        <begin position="171"/>
        <end position="180"/>
    </location>
</feature>
<name>A0AAE0B245_9ROSI</name>
<reference evidence="5" key="1">
    <citation type="journal article" date="2023" name="Plant J.">
        <title>Genome sequences and population genomics provide insights into the demographic history, inbreeding, and mutation load of two 'living fossil' tree species of Dipteronia.</title>
        <authorList>
            <person name="Feng Y."/>
            <person name="Comes H.P."/>
            <person name="Chen J."/>
            <person name="Zhu S."/>
            <person name="Lu R."/>
            <person name="Zhang X."/>
            <person name="Li P."/>
            <person name="Qiu J."/>
            <person name="Olsen K.M."/>
            <person name="Qiu Y."/>
        </authorList>
    </citation>
    <scope>NUCLEOTIDE SEQUENCE</scope>
    <source>
        <strain evidence="5">NBL</strain>
    </source>
</reference>
<dbReference type="EMBL" id="JANJYJ010000001">
    <property type="protein sequence ID" value="KAK3228598.1"/>
    <property type="molecule type" value="Genomic_DNA"/>
</dbReference>